<dbReference type="PANTHER" id="PTHR34800">
    <property type="entry name" value="TETRAPYRROLE-BINDING PROTEIN, CHLOROPLASTIC"/>
    <property type="match status" value="1"/>
</dbReference>
<dbReference type="Gene3D" id="1.10.10.1770">
    <property type="entry name" value="Gun4-like"/>
    <property type="match status" value="1"/>
</dbReference>
<evidence type="ECO:0000259" key="2">
    <source>
        <dbReference type="Pfam" id="PF12770"/>
    </source>
</evidence>
<comment type="caution">
    <text evidence="3">The sequence shown here is derived from an EMBL/GenBank/DDBJ whole genome shotgun (WGS) entry which is preliminary data.</text>
</comment>
<dbReference type="EMBL" id="JADEXN010000310">
    <property type="protein sequence ID" value="MBE9042169.1"/>
    <property type="molecule type" value="Genomic_DNA"/>
</dbReference>
<dbReference type="PANTHER" id="PTHR34800:SF1">
    <property type="entry name" value="TETRAPYRROLE-BINDING PROTEIN, CHLOROPLASTIC"/>
    <property type="match status" value="1"/>
</dbReference>
<evidence type="ECO:0000313" key="3">
    <source>
        <dbReference type="EMBL" id="MBE9042169.1"/>
    </source>
</evidence>
<dbReference type="GO" id="GO:0030288">
    <property type="term" value="C:outer membrane-bounded periplasmic space"/>
    <property type="evidence" value="ECO:0007669"/>
    <property type="project" value="TreeGrafter"/>
</dbReference>
<feature type="domain" description="GUN4-like" evidence="1">
    <location>
        <begin position="393"/>
        <end position="550"/>
    </location>
</feature>
<dbReference type="Pfam" id="PF12770">
    <property type="entry name" value="CHAT"/>
    <property type="match status" value="1"/>
</dbReference>
<accession>A0A928VXM6</accession>
<dbReference type="Pfam" id="PF05419">
    <property type="entry name" value="GUN4"/>
    <property type="match status" value="1"/>
</dbReference>
<dbReference type="Proteomes" id="UP000621799">
    <property type="component" value="Unassembled WGS sequence"/>
</dbReference>
<dbReference type="InterPro" id="IPR008629">
    <property type="entry name" value="GUN4-like"/>
</dbReference>
<dbReference type="AlphaFoldDB" id="A0A928VXM6"/>
<dbReference type="InterPro" id="IPR024983">
    <property type="entry name" value="CHAT_dom"/>
</dbReference>
<evidence type="ECO:0000313" key="4">
    <source>
        <dbReference type="Proteomes" id="UP000621799"/>
    </source>
</evidence>
<reference evidence="3" key="1">
    <citation type="submission" date="2020-10" db="EMBL/GenBank/DDBJ databases">
        <authorList>
            <person name="Castelo-Branco R."/>
            <person name="Eusebio N."/>
            <person name="Adriana R."/>
            <person name="Vieira A."/>
            <person name="Brugerolle De Fraissinette N."/>
            <person name="Rezende De Castro R."/>
            <person name="Schneider M.P."/>
            <person name="Vasconcelos V."/>
            <person name="Leao P.N."/>
        </authorList>
    </citation>
    <scope>NUCLEOTIDE SEQUENCE</scope>
    <source>
        <strain evidence="3">LEGE 11467</strain>
    </source>
</reference>
<protein>
    <submittedName>
        <fullName evidence="3">GUN4 domain-containing protein</fullName>
    </submittedName>
</protein>
<proteinExistence type="predicted"/>
<dbReference type="SUPFAM" id="SSF140869">
    <property type="entry name" value="GUN4-like"/>
    <property type="match status" value="1"/>
</dbReference>
<dbReference type="Gene3D" id="1.25.40.620">
    <property type="match status" value="1"/>
</dbReference>
<gene>
    <name evidence="3" type="ORF">IQ235_15425</name>
</gene>
<evidence type="ECO:0000259" key="1">
    <source>
        <dbReference type="Pfam" id="PF05419"/>
    </source>
</evidence>
<dbReference type="GO" id="GO:0046906">
    <property type="term" value="F:tetrapyrrole binding"/>
    <property type="evidence" value="ECO:0007669"/>
    <property type="project" value="TreeGrafter"/>
</dbReference>
<dbReference type="InterPro" id="IPR037215">
    <property type="entry name" value="GUN4-like_sf"/>
</dbReference>
<dbReference type="RefSeq" id="WP_264322344.1">
    <property type="nucleotide sequence ID" value="NZ_JADEXN010000310.1"/>
</dbReference>
<organism evidence="3 4">
    <name type="scientific">Zarconia navalis LEGE 11467</name>
    <dbReference type="NCBI Taxonomy" id="1828826"/>
    <lineage>
        <taxon>Bacteria</taxon>
        <taxon>Bacillati</taxon>
        <taxon>Cyanobacteriota</taxon>
        <taxon>Cyanophyceae</taxon>
        <taxon>Oscillatoriophycideae</taxon>
        <taxon>Oscillatoriales</taxon>
        <taxon>Oscillatoriales incertae sedis</taxon>
        <taxon>Zarconia</taxon>
        <taxon>Zarconia navalis</taxon>
    </lineage>
</organism>
<sequence>MQNSYYTYRIKIENHQDVKVEKRDLNDRVLENPSGKLRLDKLTDEARELLQLSKNKQLNESRQSKLLGEALFDSLFDDVLCQNFIDFYDLIIRKEQKRIRIELDINEKLMPELAALPWEFMCLPQKANSGSVWLATAPNLAFSRRRTQCKVADPISLQPNEKLRIALVIAEPQGLNPVVYEKVKVELENLASEQAHRVELLPIVRAANPKAVDSILKQKPHIFHFIGHGRLSDENHQNVGQIAFVDEFGGVSWEDANDFSNLFTRNWRGILVLQACESGALSESQPFVGLASRVVQQNVPVVIAMQYEVSNSTASQFSCRFYKELAEGKPVDVAVQESRYAIALSPKRYRTRDFATPVIFMQVADGNLFQWQENTRTLLDIKQPSILQNKSQKKQVSCAHLETLLSLKSWREADKETKQIVLTSRNKINSPGLEIEDVEELDIKLLEMIDSLWMKYSDNKFGISLQHNIWKKIISTPIMYGFIRRLFSKDNEDSTQKDKENVYRFGEQVGWCQINKPDNQKWIPYKKLTFNLDACEGHLPYSRTWCSRKWGHGPKRFARLMSKFESLHQ</sequence>
<dbReference type="CDD" id="cd16383">
    <property type="entry name" value="GUN4"/>
    <property type="match status" value="1"/>
</dbReference>
<feature type="domain" description="CHAT" evidence="2">
    <location>
        <begin position="68"/>
        <end position="348"/>
    </location>
</feature>
<keyword evidence="4" id="KW-1185">Reference proteome</keyword>
<name>A0A928VXM6_9CYAN</name>